<dbReference type="PRINTS" id="PR00344">
    <property type="entry name" value="BCTRLSENSOR"/>
</dbReference>
<organism evidence="19 20">
    <name type="scientific">Sphingomonas carotinifaciens</name>
    <dbReference type="NCBI Taxonomy" id="1166323"/>
    <lineage>
        <taxon>Bacteria</taxon>
        <taxon>Pseudomonadati</taxon>
        <taxon>Pseudomonadota</taxon>
        <taxon>Alphaproteobacteria</taxon>
        <taxon>Sphingomonadales</taxon>
        <taxon>Sphingomonadaceae</taxon>
        <taxon>Sphingomonas</taxon>
    </lineage>
</organism>
<evidence type="ECO:0000259" key="17">
    <source>
        <dbReference type="PROSITE" id="PS50109"/>
    </source>
</evidence>
<keyword evidence="11" id="KW-0067">ATP-binding</keyword>
<evidence type="ECO:0000256" key="15">
    <source>
        <dbReference type="SAM" id="MobiDB-lite"/>
    </source>
</evidence>
<dbReference type="Proteomes" id="UP000436801">
    <property type="component" value="Unassembled WGS sequence"/>
</dbReference>
<comment type="caution">
    <text evidence="19">The sequence shown here is derived from an EMBL/GenBank/DDBJ whole genome shotgun (WGS) entry which is preliminary data.</text>
</comment>
<dbReference type="GO" id="GO:0005886">
    <property type="term" value="C:plasma membrane"/>
    <property type="evidence" value="ECO:0007669"/>
    <property type="project" value="UniProtKB-SubCell"/>
</dbReference>
<dbReference type="InterPro" id="IPR005467">
    <property type="entry name" value="His_kinase_dom"/>
</dbReference>
<feature type="compositionally biased region" description="Pro residues" evidence="15">
    <location>
        <begin position="243"/>
        <end position="261"/>
    </location>
</feature>
<feature type="compositionally biased region" description="Low complexity" evidence="15">
    <location>
        <begin position="306"/>
        <end position="329"/>
    </location>
</feature>
<dbReference type="CDD" id="cd00082">
    <property type="entry name" value="HisKA"/>
    <property type="match status" value="1"/>
</dbReference>
<keyword evidence="12 16" id="KW-1133">Transmembrane helix</keyword>
<dbReference type="AlphaFoldDB" id="A0A6N8LNZ5"/>
<evidence type="ECO:0000256" key="4">
    <source>
        <dbReference type="ARBA" id="ARBA00022475"/>
    </source>
</evidence>
<evidence type="ECO:0000256" key="3">
    <source>
        <dbReference type="ARBA" id="ARBA00012438"/>
    </source>
</evidence>
<feature type="region of interest" description="Disordered" evidence="15">
    <location>
        <begin position="207"/>
        <end position="329"/>
    </location>
</feature>
<keyword evidence="6" id="KW-0597">Phosphoprotein</keyword>
<evidence type="ECO:0000256" key="1">
    <source>
        <dbReference type="ARBA" id="ARBA00000085"/>
    </source>
</evidence>
<keyword evidence="9" id="KW-0547">Nucleotide-binding</keyword>
<dbReference type="SMART" id="SM00387">
    <property type="entry name" value="HATPase_c"/>
    <property type="match status" value="1"/>
</dbReference>
<evidence type="ECO:0000256" key="16">
    <source>
        <dbReference type="SAM" id="Phobius"/>
    </source>
</evidence>
<feature type="transmembrane region" description="Helical" evidence="16">
    <location>
        <begin position="21"/>
        <end position="48"/>
    </location>
</feature>
<dbReference type="GO" id="GO:0005524">
    <property type="term" value="F:ATP binding"/>
    <property type="evidence" value="ECO:0007669"/>
    <property type="project" value="UniProtKB-KW"/>
</dbReference>
<evidence type="ECO:0000256" key="5">
    <source>
        <dbReference type="ARBA" id="ARBA00022519"/>
    </source>
</evidence>
<dbReference type="Pfam" id="PF02518">
    <property type="entry name" value="HATPase_c"/>
    <property type="match status" value="1"/>
</dbReference>
<evidence type="ECO:0000256" key="6">
    <source>
        <dbReference type="ARBA" id="ARBA00022553"/>
    </source>
</evidence>
<dbReference type="GO" id="GO:0000155">
    <property type="term" value="F:phosphorelay sensor kinase activity"/>
    <property type="evidence" value="ECO:0007669"/>
    <property type="project" value="InterPro"/>
</dbReference>
<dbReference type="CDD" id="cd06225">
    <property type="entry name" value="HAMP"/>
    <property type="match status" value="1"/>
</dbReference>
<evidence type="ECO:0000256" key="13">
    <source>
        <dbReference type="ARBA" id="ARBA00023012"/>
    </source>
</evidence>
<keyword evidence="5" id="KW-0997">Cell inner membrane</keyword>
<dbReference type="InterPro" id="IPR036097">
    <property type="entry name" value="HisK_dim/P_sf"/>
</dbReference>
<dbReference type="PROSITE" id="PS50885">
    <property type="entry name" value="HAMP"/>
    <property type="match status" value="1"/>
</dbReference>
<dbReference type="EC" id="2.7.13.3" evidence="3"/>
<feature type="compositionally biased region" description="Gly residues" evidence="15">
    <location>
        <begin position="215"/>
        <end position="239"/>
    </location>
</feature>
<reference evidence="19 20" key="1">
    <citation type="submission" date="2019-12" db="EMBL/GenBank/DDBJ databases">
        <authorList>
            <person name="Zheng J."/>
        </authorList>
    </citation>
    <scope>NUCLEOTIDE SEQUENCE [LARGE SCALE GENOMIC DNA]</scope>
    <source>
        <strain evidence="19 20">DSM 27347</strain>
    </source>
</reference>
<dbReference type="CDD" id="cd00075">
    <property type="entry name" value="HATPase"/>
    <property type="match status" value="1"/>
</dbReference>
<evidence type="ECO:0000256" key="2">
    <source>
        <dbReference type="ARBA" id="ARBA00004429"/>
    </source>
</evidence>
<dbReference type="InterPro" id="IPR003594">
    <property type="entry name" value="HATPase_dom"/>
</dbReference>
<evidence type="ECO:0000259" key="18">
    <source>
        <dbReference type="PROSITE" id="PS50885"/>
    </source>
</evidence>
<dbReference type="InterPro" id="IPR003661">
    <property type="entry name" value="HisK_dim/P_dom"/>
</dbReference>
<feature type="region of interest" description="Disordered" evidence="15">
    <location>
        <begin position="342"/>
        <end position="365"/>
    </location>
</feature>
<evidence type="ECO:0000256" key="11">
    <source>
        <dbReference type="ARBA" id="ARBA00022840"/>
    </source>
</evidence>
<feature type="domain" description="Histidine kinase" evidence="17">
    <location>
        <begin position="546"/>
        <end position="743"/>
    </location>
</feature>
<keyword evidence="7" id="KW-0808">Transferase</keyword>
<evidence type="ECO:0000256" key="14">
    <source>
        <dbReference type="ARBA" id="ARBA00023136"/>
    </source>
</evidence>
<dbReference type="Pfam" id="PF00672">
    <property type="entry name" value="HAMP"/>
    <property type="match status" value="1"/>
</dbReference>
<evidence type="ECO:0000256" key="12">
    <source>
        <dbReference type="ARBA" id="ARBA00022989"/>
    </source>
</evidence>
<protein>
    <recommendedName>
        <fullName evidence="3">histidine kinase</fullName>
        <ecNumber evidence="3">2.7.13.3</ecNumber>
    </recommendedName>
</protein>
<evidence type="ECO:0000313" key="20">
    <source>
        <dbReference type="Proteomes" id="UP000436801"/>
    </source>
</evidence>
<dbReference type="PROSITE" id="PS50109">
    <property type="entry name" value="HIS_KIN"/>
    <property type="match status" value="1"/>
</dbReference>
<keyword evidence="13" id="KW-0902">Two-component regulatory system</keyword>
<feature type="compositionally biased region" description="Low complexity" evidence="15">
    <location>
        <begin position="262"/>
        <end position="277"/>
    </location>
</feature>
<dbReference type="SMART" id="SM00304">
    <property type="entry name" value="HAMP"/>
    <property type="match status" value="1"/>
</dbReference>
<gene>
    <name evidence="19" type="ORF">GQR91_00555</name>
</gene>
<name>A0A6N8LNZ5_9SPHN</name>
<dbReference type="PANTHER" id="PTHR44936">
    <property type="entry name" value="SENSOR PROTEIN CREC"/>
    <property type="match status" value="1"/>
</dbReference>
<keyword evidence="14 16" id="KW-0472">Membrane</keyword>
<dbReference type="PANTHER" id="PTHR44936:SF5">
    <property type="entry name" value="SENSOR HISTIDINE KINASE ENVZ"/>
    <property type="match status" value="1"/>
</dbReference>
<keyword evidence="8 16" id="KW-0812">Transmembrane</keyword>
<feature type="region of interest" description="Disordered" evidence="15">
    <location>
        <begin position="127"/>
        <end position="170"/>
    </location>
</feature>
<dbReference type="Gene3D" id="3.30.565.10">
    <property type="entry name" value="Histidine kinase-like ATPase, C-terminal domain"/>
    <property type="match status" value="1"/>
</dbReference>
<evidence type="ECO:0000256" key="8">
    <source>
        <dbReference type="ARBA" id="ARBA00022692"/>
    </source>
</evidence>
<evidence type="ECO:0000313" key="19">
    <source>
        <dbReference type="EMBL" id="MWC42154.1"/>
    </source>
</evidence>
<dbReference type="Gene3D" id="1.10.287.130">
    <property type="match status" value="1"/>
</dbReference>
<dbReference type="SUPFAM" id="SSF47384">
    <property type="entry name" value="Homodimeric domain of signal transducing histidine kinase"/>
    <property type="match status" value="1"/>
</dbReference>
<comment type="subcellular location">
    <subcellularLocation>
        <location evidence="2">Cell inner membrane</location>
        <topology evidence="2">Multi-pass membrane protein</topology>
    </subcellularLocation>
</comment>
<dbReference type="EMBL" id="WSUT01000001">
    <property type="protein sequence ID" value="MWC42154.1"/>
    <property type="molecule type" value="Genomic_DNA"/>
</dbReference>
<dbReference type="OrthoDB" id="9804645at2"/>
<evidence type="ECO:0000256" key="10">
    <source>
        <dbReference type="ARBA" id="ARBA00022777"/>
    </source>
</evidence>
<dbReference type="SUPFAM" id="SSF55874">
    <property type="entry name" value="ATPase domain of HSP90 chaperone/DNA topoisomerase II/histidine kinase"/>
    <property type="match status" value="1"/>
</dbReference>
<sequence>MRRGKDRRRAEQGLGRLSGPPLIVQFIGLVIGALIVAQLATLLLTLVIPPAPPREYALADIATALRSADAHDGRFDRLVQSGPPDLSARGWFVSETSRAKLAGLLKRPVAQVALGFYTQLPVGGSVDPVATPKELPSDAERARPPQTGSRRDTTRDMSFTSANRQERDLQPTVASAYADESMAAPAFAMPAVFEVGPPAGFMHTAMLQQMPGGPPGGGFPGGGPPGGGFPGAGLPGGGFPQSLPQPPRAQPQPSSPLPPAQPNAQPQPQLPVQAPTPSEGALSQPGSVINAQGGPGSPVPSLPANGAQPTPGGPSAAPGGFPGAILPQQPPAAVRLPLPALPLPERRPANEAPRGSVPPAEVQAARDPGAIAPAIPAEAVASPVMSGNPTDTGVGDAAPATGALNAAPSPMGRPVPIQRPRTSLFGLAPAPFVEGDFIAGFRLADGRWAVVSPRAEGFPNAWQRRVALWFLLSLLAVAPIAWAFARRVVGPLNDFAHAADVLGRDPGAAVLPLDGPAEIGRAAHAFNQMQSRLRSFVDDRTAMIGAISHDLRTPLTRLRFRIEDVPEDQQDDLRAEVVEMEEMITSVITFMRDASTPAARERRDLAEIVDDVIEDATLLGGVEAGRVDSAIVDVDPLGIRRVLNNLLTNALKYGGGHARVALHVENACAVAEIIDDGPGVPDSELERIFEPFYRSEAARQSGREGSGLGLAVCRSIARAHGGDVALFRSPEGFTARVTLPLAFSDDRRVA</sequence>
<evidence type="ECO:0000256" key="7">
    <source>
        <dbReference type="ARBA" id="ARBA00022679"/>
    </source>
</evidence>
<keyword evidence="4" id="KW-1003">Cell membrane</keyword>
<dbReference type="InterPro" id="IPR004358">
    <property type="entry name" value="Sig_transdc_His_kin-like_C"/>
</dbReference>
<evidence type="ECO:0000256" key="9">
    <source>
        <dbReference type="ARBA" id="ARBA00022741"/>
    </source>
</evidence>
<keyword evidence="10" id="KW-0418">Kinase</keyword>
<proteinExistence type="predicted"/>
<dbReference type="InterPro" id="IPR003660">
    <property type="entry name" value="HAMP_dom"/>
</dbReference>
<comment type="catalytic activity">
    <reaction evidence="1">
        <text>ATP + protein L-histidine = ADP + protein N-phospho-L-histidine.</text>
        <dbReference type="EC" id="2.7.13.3"/>
    </reaction>
</comment>
<dbReference type="SUPFAM" id="SSF158472">
    <property type="entry name" value="HAMP domain-like"/>
    <property type="match status" value="1"/>
</dbReference>
<feature type="compositionally biased region" description="Basic and acidic residues" evidence="15">
    <location>
        <begin position="135"/>
        <end position="155"/>
    </location>
</feature>
<dbReference type="InterPro" id="IPR036890">
    <property type="entry name" value="HATPase_C_sf"/>
</dbReference>
<accession>A0A6N8LNZ5</accession>
<dbReference type="InterPro" id="IPR050980">
    <property type="entry name" value="2C_sensor_his_kinase"/>
</dbReference>
<feature type="domain" description="HAMP" evidence="18">
    <location>
        <begin position="486"/>
        <end position="538"/>
    </location>
</feature>